<evidence type="ECO:0000313" key="3">
    <source>
        <dbReference type="EMBL" id="ERJ68780.1"/>
    </source>
</evidence>
<reference evidence="3 4" key="1">
    <citation type="submission" date="2013-06" db="EMBL/GenBank/DDBJ databases">
        <authorList>
            <person name="Weinstock G."/>
            <person name="Sodergren E."/>
            <person name="Lobos E.A."/>
            <person name="Fulton L."/>
            <person name="Fulton R."/>
            <person name="Courtney L."/>
            <person name="Fronick C."/>
            <person name="O'Laughlin M."/>
            <person name="Godfrey J."/>
            <person name="Wilson R.M."/>
            <person name="Miner T."/>
            <person name="Farmer C."/>
            <person name="Delehaunty K."/>
            <person name="Cordes M."/>
            <person name="Minx P."/>
            <person name="Tomlinson C."/>
            <person name="Chen J."/>
            <person name="Wollam A."/>
            <person name="Pepin K.H."/>
            <person name="Bhonagiri V."/>
            <person name="Zhang X."/>
            <person name="Warren W."/>
            <person name="Mitreva M."/>
            <person name="Mardis E.R."/>
            <person name="Wilson R.K."/>
        </authorList>
    </citation>
    <scope>NUCLEOTIDE SEQUENCE [LARGE SCALE GENOMIC DNA]</scope>
    <source>
        <strain evidence="3 4">F0570</strain>
    </source>
</reference>
<dbReference type="RefSeq" id="WP_004584038.1">
    <property type="nucleotide sequence ID" value="NZ_KI259110.1"/>
</dbReference>
<gene>
    <name evidence="3" type="ORF">HMPREF1555_00215</name>
</gene>
<dbReference type="PATRIC" id="fig|1227271.3.peg.199"/>
<dbReference type="SUPFAM" id="SSF51230">
    <property type="entry name" value="Single hybrid motif"/>
    <property type="match status" value="1"/>
</dbReference>
<accession>A0A0E2LTR0</accession>
<proteinExistence type="predicted"/>
<dbReference type="InterPro" id="IPR001882">
    <property type="entry name" value="Biotin_BS"/>
</dbReference>
<dbReference type="PROSITE" id="PS00188">
    <property type="entry name" value="BIOTIN"/>
    <property type="match status" value="1"/>
</dbReference>
<dbReference type="PANTHER" id="PTHR45266">
    <property type="entry name" value="OXALOACETATE DECARBOXYLASE ALPHA CHAIN"/>
    <property type="match status" value="1"/>
</dbReference>
<name>A0A0E2LTR0_PORGN</name>
<dbReference type="CDD" id="cd06850">
    <property type="entry name" value="biotinyl_domain"/>
    <property type="match status" value="1"/>
</dbReference>
<dbReference type="PANTHER" id="PTHR45266:SF3">
    <property type="entry name" value="OXALOACETATE DECARBOXYLASE ALPHA CHAIN"/>
    <property type="match status" value="1"/>
</dbReference>
<sequence>MKEYKYKINGNEYNVVINSIEDGLADIEVNGTPYKVEILAEKKKASKPAIKHPTVTAAPVAAAPVAPAASAGGQGTGVKSPLPGVILDVCVKVGDEVKVGQKVAVLEAMKMENNINADRDGKIVAVKVNKGDSILEGSDIVIIG</sequence>
<protein>
    <submittedName>
        <fullName evidence="3">Biotin-requiring enzyme</fullName>
    </submittedName>
</protein>
<evidence type="ECO:0000256" key="1">
    <source>
        <dbReference type="ARBA" id="ARBA00023267"/>
    </source>
</evidence>
<dbReference type="Gene3D" id="2.40.50.100">
    <property type="match status" value="1"/>
</dbReference>
<dbReference type="HOGENOM" id="CLU_016733_5_4_10"/>
<dbReference type="EMBL" id="AWUW01000013">
    <property type="protein sequence ID" value="ERJ68780.1"/>
    <property type="molecule type" value="Genomic_DNA"/>
</dbReference>
<evidence type="ECO:0000259" key="2">
    <source>
        <dbReference type="PROSITE" id="PS50968"/>
    </source>
</evidence>
<dbReference type="FunFam" id="2.40.50.100:FF:000003">
    <property type="entry name" value="Acetyl-CoA carboxylase biotin carboxyl carrier protein"/>
    <property type="match status" value="1"/>
</dbReference>
<feature type="domain" description="Lipoyl-binding" evidence="2">
    <location>
        <begin position="68"/>
        <end position="144"/>
    </location>
</feature>
<dbReference type="Pfam" id="PF00364">
    <property type="entry name" value="Biotin_lipoyl"/>
    <property type="match status" value="1"/>
</dbReference>
<dbReference type="InterPro" id="IPR011053">
    <property type="entry name" value="Single_hybrid_motif"/>
</dbReference>
<organism evidence="3 4">
    <name type="scientific">Porphyromonas gingivalis F0570</name>
    <dbReference type="NCBI Taxonomy" id="1227271"/>
    <lineage>
        <taxon>Bacteria</taxon>
        <taxon>Pseudomonadati</taxon>
        <taxon>Bacteroidota</taxon>
        <taxon>Bacteroidia</taxon>
        <taxon>Bacteroidales</taxon>
        <taxon>Porphyromonadaceae</taxon>
        <taxon>Porphyromonas</taxon>
    </lineage>
</organism>
<dbReference type="PROSITE" id="PS50968">
    <property type="entry name" value="BIOTINYL_LIPOYL"/>
    <property type="match status" value="1"/>
</dbReference>
<dbReference type="InterPro" id="IPR000089">
    <property type="entry name" value="Biotin_lipoyl"/>
</dbReference>
<evidence type="ECO:0000313" key="4">
    <source>
        <dbReference type="Proteomes" id="UP000016630"/>
    </source>
</evidence>
<keyword evidence="1" id="KW-0092">Biotin</keyword>
<dbReference type="Proteomes" id="UP000016630">
    <property type="component" value="Unassembled WGS sequence"/>
</dbReference>
<comment type="caution">
    <text evidence="3">The sequence shown here is derived from an EMBL/GenBank/DDBJ whole genome shotgun (WGS) entry which is preliminary data.</text>
</comment>
<dbReference type="InterPro" id="IPR050709">
    <property type="entry name" value="Biotin_Carboxyl_Carrier/Decarb"/>
</dbReference>
<dbReference type="AlphaFoldDB" id="A0A0E2LTR0"/>